<keyword evidence="4" id="KW-1185">Reference proteome</keyword>
<dbReference type="EMBL" id="BNBI01000013">
    <property type="protein sequence ID" value="GHF22776.1"/>
    <property type="molecule type" value="Genomic_DNA"/>
</dbReference>
<reference evidence="3" key="1">
    <citation type="journal article" date="2014" name="Int. J. Syst. Evol. Microbiol.">
        <title>Complete genome sequence of Corynebacterium casei LMG S-19264T (=DSM 44701T), isolated from a smear-ripened cheese.</title>
        <authorList>
            <consortium name="US DOE Joint Genome Institute (JGI-PGF)"/>
            <person name="Walter F."/>
            <person name="Albersmeier A."/>
            <person name="Kalinowski J."/>
            <person name="Ruckert C."/>
        </authorList>
    </citation>
    <scope>NUCLEOTIDE SEQUENCE</scope>
    <source>
        <strain evidence="3">JCM 4477</strain>
    </source>
</reference>
<dbReference type="AlphaFoldDB" id="A0A919ASM1"/>
<feature type="transmembrane region" description="Helical" evidence="2">
    <location>
        <begin position="31"/>
        <end position="52"/>
    </location>
</feature>
<comment type="caution">
    <text evidence="3">The sequence shown here is derived from an EMBL/GenBank/DDBJ whole genome shotgun (WGS) entry which is preliminary data.</text>
</comment>
<keyword evidence="2" id="KW-1133">Transmembrane helix</keyword>
<evidence type="ECO:0000256" key="2">
    <source>
        <dbReference type="SAM" id="Phobius"/>
    </source>
</evidence>
<proteinExistence type="predicted"/>
<evidence type="ECO:0000313" key="3">
    <source>
        <dbReference type="EMBL" id="GHF22776.1"/>
    </source>
</evidence>
<keyword evidence="2" id="KW-0472">Membrane</keyword>
<name>A0A919ASM1_9ACTN</name>
<accession>A0A919ASM1</accession>
<sequence>MHVNLTVVMAAVVVVALGATAAVVARGRWSMPWWLMLAGALAAHPFSSTLLNRVEDAPEGWLRWAFQAACVMLTTILLAPVYHWLRKPDTDGDGRGSGGRATARPADAPRSSS</sequence>
<evidence type="ECO:0000313" key="4">
    <source>
        <dbReference type="Proteomes" id="UP000630718"/>
    </source>
</evidence>
<dbReference type="Proteomes" id="UP000630718">
    <property type="component" value="Unassembled WGS sequence"/>
</dbReference>
<keyword evidence="2" id="KW-0812">Transmembrane</keyword>
<protein>
    <submittedName>
        <fullName evidence="3">Uncharacterized protein</fullName>
    </submittedName>
</protein>
<dbReference type="RefSeq" id="WP_190207161.1">
    <property type="nucleotide sequence ID" value="NZ_BNBI01000013.1"/>
</dbReference>
<organism evidence="3 4">
    <name type="scientific">Streptomyces fumanus</name>
    <dbReference type="NCBI Taxonomy" id="67302"/>
    <lineage>
        <taxon>Bacteria</taxon>
        <taxon>Bacillati</taxon>
        <taxon>Actinomycetota</taxon>
        <taxon>Actinomycetes</taxon>
        <taxon>Kitasatosporales</taxon>
        <taxon>Streptomycetaceae</taxon>
        <taxon>Streptomyces</taxon>
    </lineage>
</organism>
<feature type="region of interest" description="Disordered" evidence="1">
    <location>
        <begin position="89"/>
        <end position="113"/>
    </location>
</feature>
<reference evidence="3" key="2">
    <citation type="submission" date="2020-09" db="EMBL/GenBank/DDBJ databases">
        <authorList>
            <person name="Sun Q."/>
            <person name="Ohkuma M."/>
        </authorList>
    </citation>
    <scope>NUCLEOTIDE SEQUENCE</scope>
    <source>
        <strain evidence="3">JCM 4477</strain>
    </source>
</reference>
<gene>
    <name evidence="3" type="ORF">GCM10018772_55530</name>
</gene>
<evidence type="ECO:0000256" key="1">
    <source>
        <dbReference type="SAM" id="MobiDB-lite"/>
    </source>
</evidence>
<feature type="transmembrane region" description="Helical" evidence="2">
    <location>
        <begin position="64"/>
        <end position="85"/>
    </location>
</feature>